<accession>A0A0G4EQG3</accession>
<evidence type="ECO:0000256" key="1">
    <source>
        <dbReference type="ARBA" id="ARBA00004514"/>
    </source>
</evidence>
<comment type="pathway">
    <text evidence="2 14">Porphyrin-containing compound metabolism; protoporphyrin-IX biosynthesis; coproporphyrinogen-III from 5-aminolevulinate: step 4/4.</text>
</comment>
<evidence type="ECO:0000256" key="12">
    <source>
        <dbReference type="ARBA" id="ARBA00047341"/>
    </source>
</evidence>
<evidence type="ECO:0000256" key="11">
    <source>
        <dbReference type="ARBA" id="ARBA00045708"/>
    </source>
</evidence>
<evidence type="ECO:0000256" key="4">
    <source>
        <dbReference type="ARBA" id="ARBA00011738"/>
    </source>
</evidence>
<feature type="compositionally biased region" description="Basic and acidic residues" evidence="16">
    <location>
        <begin position="66"/>
        <end position="80"/>
    </location>
</feature>
<dbReference type="InterPro" id="IPR006361">
    <property type="entry name" value="Uroporphyrinogen_deCO2ase_HemE"/>
</dbReference>
<dbReference type="GO" id="GO:0004853">
    <property type="term" value="F:uroporphyrinogen decarboxylase activity"/>
    <property type="evidence" value="ECO:0007669"/>
    <property type="project" value="UniProtKB-EC"/>
</dbReference>
<dbReference type="SUPFAM" id="SSF51726">
    <property type="entry name" value="UROD/MetE-like"/>
    <property type="match status" value="1"/>
</dbReference>
<dbReference type="NCBIfam" id="TIGR01464">
    <property type="entry name" value="hemE"/>
    <property type="match status" value="1"/>
</dbReference>
<dbReference type="FunFam" id="3.20.20.210:FF:000008">
    <property type="entry name" value="Uroporphyrinogen decarboxylase"/>
    <property type="match status" value="1"/>
</dbReference>
<dbReference type="GO" id="GO:0006782">
    <property type="term" value="P:protoporphyrinogen IX biosynthetic process"/>
    <property type="evidence" value="ECO:0007669"/>
    <property type="project" value="UniProtKB-UniPathway"/>
</dbReference>
<dbReference type="HAMAP" id="MF_00218">
    <property type="entry name" value="URO_D"/>
    <property type="match status" value="1"/>
</dbReference>
<dbReference type="PhylomeDB" id="A0A0G4EQG3"/>
<evidence type="ECO:0000256" key="14">
    <source>
        <dbReference type="RuleBase" id="RU000554"/>
    </source>
</evidence>
<protein>
    <recommendedName>
        <fullName evidence="6 14">Uroporphyrinogen decarboxylase</fullName>
        <ecNumber evidence="5 14">4.1.1.37</ecNumber>
    </recommendedName>
</protein>
<comment type="catalytic activity">
    <reaction evidence="13">
        <text>uroporphyrinogen III + 4 H(+) = coproporphyrinogen III + 4 CO2</text>
        <dbReference type="Rhea" id="RHEA:19865"/>
        <dbReference type="ChEBI" id="CHEBI:15378"/>
        <dbReference type="ChEBI" id="CHEBI:16526"/>
        <dbReference type="ChEBI" id="CHEBI:57308"/>
        <dbReference type="ChEBI" id="CHEBI:57309"/>
        <dbReference type="EC" id="4.1.1.37"/>
    </reaction>
    <physiologicalReaction direction="left-to-right" evidence="13">
        <dbReference type="Rhea" id="RHEA:19866"/>
    </physiologicalReaction>
</comment>
<evidence type="ECO:0000313" key="20">
    <source>
        <dbReference type="Proteomes" id="UP000041254"/>
    </source>
</evidence>
<dbReference type="PANTHER" id="PTHR21091">
    <property type="entry name" value="METHYLTETRAHYDROFOLATE:HOMOCYSTEINE METHYLTRANSFERASE RELATED"/>
    <property type="match status" value="1"/>
</dbReference>
<dbReference type="EC" id="4.1.1.37" evidence="5 14"/>
<comment type="subunit">
    <text evidence="4">Homodimer.</text>
</comment>
<evidence type="ECO:0000256" key="16">
    <source>
        <dbReference type="SAM" id="MobiDB-lite"/>
    </source>
</evidence>
<reference evidence="19 20" key="1">
    <citation type="submission" date="2014-11" db="EMBL/GenBank/DDBJ databases">
        <authorList>
            <person name="Zhu J."/>
            <person name="Qi W."/>
            <person name="Song R."/>
        </authorList>
    </citation>
    <scope>NUCLEOTIDE SEQUENCE [LARGE SCALE GENOMIC DNA]</scope>
</reference>
<dbReference type="Gene3D" id="3.20.20.210">
    <property type="match status" value="1"/>
</dbReference>
<dbReference type="Proteomes" id="UP000041254">
    <property type="component" value="Unassembled WGS sequence"/>
</dbReference>
<sequence>MSVPTMSIILLAAVAASLALHPQKASSTGFLSSAPLRRLRSSNSRALRSRLARPLCMQAVVTETSTERKQEISAERRANKGEWPTPKNDRIMRAARGEEVDEVPVWMMRQAGRYLPEYRELVAEHNFLKVCQDPELAAEVTLQPYRRYPLDAVIIFSDILVIPVAMGQPLQMIKGRGPVFDYGFEKPADLEKLNFNPDVEETLGYVADAIYTTKKKLDNEIPVFGFCGAPWTIMAYMVQGESSKDWQGAKRWLYDHPEASHKLLEGIARISAQYLIMQYDAGAQLLQVFDTNAGVLSPHMYEEFGAKYMRMIADEVKKARSNAILIAFPKEMPLASFADSSYDAISLGWSADPHEMRQRFGDKLTLQGNLDPHAMYSDPEIIRKHTIAMVKKFGKKRYIANLGHGMQPGMTPEAAGAFVSAVKEASRDL</sequence>
<evidence type="ECO:0000256" key="9">
    <source>
        <dbReference type="ARBA" id="ARBA00023239"/>
    </source>
</evidence>
<dbReference type="InterPro" id="IPR000257">
    <property type="entry name" value="Uroporphyrinogen_deCOase"/>
</dbReference>
<comment type="function">
    <text evidence="11">Catalyzes the sequential decarboxylation of the four acetate side chains of uroporphyrinogen to form coproporphyrinogen and participates in the fifth step in the heme biosynthetic pathway. Isomer I or isomer III of uroporphyrinogen may serve as substrate, but only coproporphyrinogen III can ultimately be converted to heme. In vitro also decarboxylates pentacarboxylate porphyrinogen I.</text>
</comment>
<evidence type="ECO:0000256" key="13">
    <source>
        <dbReference type="ARBA" id="ARBA00048411"/>
    </source>
</evidence>
<dbReference type="EMBL" id="CDMY01000291">
    <property type="protein sequence ID" value="CEL99875.1"/>
    <property type="molecule type" value="Genomic_DNA"/>
</dbReference>
<evidence type="ECO:0000256" key="10">
    <source>
        <dbReference type="ARBA" id="ARBA00023244"/>
    </source>
</evidence>
<name>A0A0G4EQG3_VITBC</name>
<feature type="signal peptide" evidence="17">
    <location>
        <begin position="1"/>
        <end position="19"/>
    </location>
</feature>
<organism evidence="19 20">
    <name type="scientific">Vitrella brassicaformis (strain CCMP3155)</name>
    <dbReference type="NCBI Taxonomy" id="1169540"/>
    <lineage>
        <taxon>Eukaryota</taxon>
        <taxon>Sar</taxon>
        <taxon>Alveolata</taxon>
        <taxon>Colpodellida</taxon>
        <taxon>Vitrellaceae</taxon>
        <taxon>Vitrella</taxon>
    </lineage>
</organism>
<evidence type="ECO:0000256" key="8">
    <source>
        <dbReference type="ARBA" id="ARBA00022793"/>
    </source>
</evidence>
<comment type="catalytic activity">
    <reaction evidence="12">
        <text>uroporphyrinogen I + 4 H(+) = coproporphyrinogen I + 4 CO2</text>
        <dbReference type="Rhea" id="RHEA:31239"/>
        <dbReference type="ChEBI" id="CHEBI:15378"/>
        <dbReference type="ChEBI" id="CHEBI:16526"/>
        <dbReference type="ChEBI" id="CHEBI:62626"/>
        <dbReference type="ChEBI" id="CHEBI:62631"/>
    </reaction>
    <physiologicalReaction direction="left-to-right" evidence="12">
        <dbReference type="Rhea" id="RHEA:31240"/>
    </physiologicalReaction>
</comment>
<dbReference type="AlphaFoldDB" id="A0A0G4EQG3"/>
<keyword evidence="17" id="KW-0732">Signal</keyword>
<feature type="region of interest" description="Disordered" evidence="16">
    <location>
        <begin position="66"/>
        <end position="88"/>
    </location>
</feature>
<evidence type="ECO:0000256" key="17">
    <source>
        <dbReference type="SAM" id="SignalP"/>
    </source>
</evidence>
<dbReference type="CDD" id="cd00717">
    <property type="entry name" value="URO-D"/>
    <property type="match status" value="1"/>
</dbReference>
<keyword evidence="20" id="KW-1185">Reference proteome</keyword>
<dbReference type="GO" id="GO:0005829">
    <property type="term" value="C:cytosol"/>
    <property type="evidence" value="ECO:0007669"/>
    <property type="project" value="UniProtKB-SubCell"/>
</dbReference>
<comment type="similarity">
    <text evidence="3 15">Belongs to the uroporphyrinogen decarboxylase family.</text>
</comment>
<evidence type="ECO:0000256" key="2">
    <source>
        <dbReference type="ARBA" id="ARBA00004804"/>
    </source>
</evidence>
<keyword evidence="9 14" id="KW-0456">Lyase</keyword>
<dbReference type="InParanoid" id="A0A0G4EQG3"/>
<gene>
    <name evidence="19" type="ORF">Vbra_4036</name>
</gene>
<dbReference type="UniPathway" id="UPA00251">
    <property type="reaction ID" value="UER00321"/>
</dbReference>
<dbReference type="InterPro" id="IPR038071">
    <property type="entry name" value="UROD/MetE-like_sf"/>
</dbReference>
<evidence type="ECO:0000256" key="7">
    <source>
        <dbReference type="ARBA" id="ARBA00022490"/>
    </source>
</evidence>
<evidence type="ECO:0000256" key="15">
    <source>
        <dbReference type="RuleBase" id="RU004169"/>
    </source>
</evidence>
<evidence type="ECO:0000313" key="19">
    <source>
        <dbReference type="EMBL" id="CEL99875.1"/>
    </source>
</evidence>
<keyword evidence="8 14" id="KW-0210">Decarboxylase</keyword>
<dbReference type="VEuPathDB" id="CryptoDB:Vbra_4036"/>
<dbReference type="FunCoup" id="A0A0G4EQG3">
    <property type="interactions" value="403"/>
</dbReference>
<keyword evidence="10 14" id="KW-0627">Porphyrin biosynthesis</keyword>
<dbReference type="STRING" id="1169540.A0A0G4EQG3"/>
<evidence type="ECO:0000256" key="5">
    <source>
        <dbReference type="ARBA" id="ARBA00012288"/>
    </source>
</evidence>
<dbReference type="OMA" id="LWLMRQA"/>
<evidence type="ECO:0000259" key="18">
    <source>
        <dbReference type="PROSITE" id="PS00906"/>
    </source>
</evidence>
<proteinExistence type="inferred from homology"/>
<evidence type="ECO:0000256" key="6">
    <source>
        <dbReference type="ARBA" id="ARBA00014308"/>
    </source>
</evidence>
<evidence type="ECO:0000256" key="3">
    <source>
        <dbReference type="ARBA" id="ARBA00009935"/>
    </source>
</evidence>
<keyword evidence="7" id="KW-0963">Cytoplasm</keyword>
<feature type="domain" description="Uroporphyrinogen decarboxylase (URO-D)" evidence="18">
    <location>
        <begin position="104"/>
        <end position="113"/>
    </location>
</feature>
<dbReference type="OrthoDB" id="339900at2759"/>
<dbReference type="Pfam" id="PF01208">
    <property type="entry name" value="URO-D"/>
    <property type="match status" value="1"/>
</dbReference>
<dbReference type="PANTHER" id="PTHR21091:SF169">
    <property type="entry name" value="UROPORPHYRINOGEN DECARBOXYLASE"/>
    <property type="match status" value="1"/>
</dbReference>
<dbReference type="PROSITE" id="PS00906">
    <property type="entry name" value="UROD_1"/>
    <property type="match status" value="1"/>
</dbReference>
<comment type="subcellular location">
    <subcellularLocation>
        <location evidence="1">Cytoplasm</location>
        <location evidence="1">Cytosol</location>
    </subcellularLocation>
</comment>
<feature type="chain" id="PRO_5005187461" description="Uroporphyrinogen decarboxylase" evidence="17">
    <location>
        <begin position="20"/>
        <end position="429"/>
    </location>
</feature>